<dbReference type="EMBL" id="JAUESC010000388">
    <property type="protein sequence ID" value="KAK0570982.1"/>
    <property type="molecule type" value="Genomic_DNA"/>
</dbReference>
<name>A0AA39RCZ3_ACESA</name>
<evidence type="ECO:0000256" key="1">
    <source>
        <dbReference type="SAM" id="MobiDB-lite"/>
    </source>
</evidence>
<accession>A0AA39RCZ3</accession>
<proteinExistence type="predicted"/>
<feature type="region of interest" description="Disordered" evidence="1">
    <location>
        <begin position="185"/>
        <end position="206"/>
    </location>
</feature>
<feature type="compositionally biased region" description="Basic and acidic residues" evidence="1">
    <location>
        <begin position="185"/>
        <end position="203"/>
    </location>
</feature>
<sequence>MAIPEEVEQSNGGAREQEEVDSQWRMRVRERTPSRFREKNDEIKNRKGGRREQRTSLIQQNTQGTNQGGYNRGTYQGQGSNSQPQQWNNAANRDSTTYQPKKRSLEEIVTSLAEDTERFSRDTNQRFNNVEASIKNLETQMGQIVDAVRKNEPGRFPSQSEQAKALTVLRSGRVLDTEVVRGQQKEGIRGSEEVSEKEAKAEEEVVVEAPKKTSVLHKSSDPYVPPPPYVPPIPFPGRLNRDKLSKAFKEIFDVLSKAEIWAESSGIHSR</sequence>
<dbReference type="Proteomes" id="UP001168877">
    <property type="component" value="Unassembled WGS sequence"/>
</dbReference>
<feature type="compositionally biased region" description="Basic and acidic residues" evidence="1">
    <location>
        <begin position="22"/>
        <end position="54"/>
    </location>
</feature>
<evidence type="ECO:0000313" key="3">
    <source>
        <dbReference type="Proteomes" id="UP001168877"/>
    </source>
</evidence>
<reference evidence="2" key="1">
    <citation type="journal article" date="2022" name="Plant J.">
        <title>Strategies of tolerance reflected in two North American maple genomes.</title>
        <authorList>
            <person name="McEvoy S.L."/>
            <person name="Sezen U.U."/>
            <person name="Trouern-Trend A."/>
            <person name="McMahon S.M."/>
            <person name="Schaberg P.G."/>
            <person name="Yang J."/>
            <person name="Wegrzyn J.L."/>
            <person name="Swenson N.G."/>
        </authorList>
    </citation>
    <scope>NUCLEOTIDE SEQUENCE</scope>
    <source>
        <strain evidence="2">NS2018</strain>
    </source>
</reference>
<keyword evidence="3" id="KW-1185">Reference proteome</keyword>
<reference evidence="2" key="2">
    <citation type="submission" date="2023-06" db="EMBL/GenBank/DDBJ databases">
        <authorList>
            <person name="Swenson N.G."/>
            <person name="Wegrzyn J.L."/>
            <person name="Mcevoy S.L."/>
        </authorList>
    </citation>
    <scope>NUCLEOTIDE SEQUENCE</scope>
    <source>
        <strain evidence="2">NS2018</strain>
        <tissue evidence="2">Leaf</tissue>
    </source>
</reference>
<protein>
    <submittedName>
        <fullName evidence="2">Uncharacterized protein</fullName>
    </submittedName>
</protein>
<evidence type="ECO:0000313" key="2">
    <source>
        <dbReference type="EMBL" id="KAK0570982.1"/>
    </source>
</evidence>
<feature type="region of interest" description="Disordered" evidence="1">
    <location>
        <begin position="1"/>
        <end position="104"/>
    </location>
</feature>
<dbReference type="AlphaFoldDB" id="A0AA39RCZ3"/>
<gene>
    <name evidence="2" type="ORF">LWI29_009446</name>
</gene>
<comment type="caution">
    <text evidence="2">The sequence shown here is derived from an EMBL/GenBank/DDBJ whole genome shotgun (WGS) entry which is preliminary data.</text>
</comment>
<feature type="compositionally biased region" description="Polar residues" evidence="1">
    <location>
        <begin position="77"/>
        <end position="99"/>
    </location>
</feature>
<organism evidence="2 3">
    <name type="scientific">Acer saccharum</name>
    <name type="common">Sugar maple</name>
    <dbReference type="NCBI Taxonomy" id="4024"/>
    <lineage>
        <taxon>Eukaryota</taxon>
        <taxon>Viridiplantae</taxon>
        <taxon>Streptophyta</taxon>
        <taxon>Embryophyta</taxon>
        <taxon>Tracheophyta</taxon>
        <taxon>Spermatophyta</taxon>
        <taxon>Magnoliopsida</taxon>
        <taxon>eudicotyledons</taxon>
        <taxon>Gunneridae</taxon>
        <taxon>Pentapetalae</taxon>
        <taxon>rosids</taxon>
        <taxon>malvids</taxon>
        <taxon>Sapindales</taxon>
        <taxon>Sapindaceae</taxon>
        <taxon>Hippocastanoideae</taxon>
        <taxon>Acereae</taxon>
        <taxon>Acer</taxon>
    </lineage>
</organism>